<keyword evidence="3" id="KW-1185">Reference proteome</keyword>
<organism evidence="1 4">
    <name type="scientific">Hamiltosporidium tvaerminnensis</name>
    <dbReference type="NCBI Taxonomy" id="1176355"/>
    <lineage>
        <taxon>Eukaryota</taxon>
        <taxon>Fungi</taxon>
        <taxon>Fungi incertae sedis</taxon>
        <taxon>Microsporidia</taxon>
        <taxon>Dubosqiidae</taxon>
        <taxon>Hamiltosporidium</taxon>
    </lineage>
</organism>
<dbReference type="Proteomes" id="UP000292362">
    <property type="component" value="Unassembled WGS sequence"/>
</dbReference>
<proteinExistence type="predicted"/>
<name>A0A4Q9LC89_9MICR</name>
<dbReference type="AlphaFoldDB" id="A0A4Q9LC89"/>
<evidence type="ECO:0000313" key="4">
    <source>
        <dbReference type="Proteomes" id="UP000292362"/>
    </source>
</evidence>
<dbReference type="EMBL" id="PITJ01000013">
    <property type="protein sequence ID" value="TBU05428.1"/>
    <property type="molecule type" value="Genomic_DNA"/>
</dbReference>
<accession>A0A4Q9LC89</accession>
<comment type="caution">
    <text evidence="1">The sequence shown here is derived from an EMBL/GenBank/DDBJ whole genome shotgun (WGS) entry which is preliminary data.</text>
</comment>
<reference evidence="3 4" key="1">
    <citation type="submission" date="2017-12" db="EMBL/GenBank/DDBJ databases">
        <authorList>
            <person name="Pombert J.-F."/>
            <person name="Haag K.L."/>
            <person name="Ebert D."/>
        </authorList>
    </citation>
    <scope>NUCLEOTIDE SEQUENCE [LARGE SCALE GENOMIC DNA]</scope>
    <source>
        <strain evidence="1">FI-OER-3-3</strain>
        <strain evidence="2">IL-G-3</strain>
    </source>
</reference>
<evidence type="ECO:0000313" key="2">
    <source>
        <dbReference type="EMBL" id="TBU13705.1"/>
    </source>
</evidence>
<gene>
    <name evidence="1" type="ORF">CWI37_0013p0040</name>
    <name evidence="2" type="ORF">CWI38_0357p0040</name>
</gene>
<dbReference type="Proteomes" id="UP000292282">
    <property type="component" value="Unassembled WGS sequence"/>
</dbReference>
<evidence type="ECO:0008006" key="5">
    <source>
        <dbReference type="Google" id="ProtNLM"/>
    </source>
</evidence>
<dbReference type="VEuPathDB" id="MicrosporidiaDB:CWI37_0013p0040"/>
<protein>
    <recommendedName>
        <fullName evidence="5">Spore wall protein</fullName>
    </recommendedName>
</protein>
<evidence type="ECO:0000313" key="3">
    <source>
        <dbReference type="Proteomes" id="UP000292282"/>
    </source>
</evidence>
<evidence type="ECO:0000313" key="1">
    <source>
        <dbReference type="EMBL" id="TBU05428.1"/>
    </source>
</evidence>
<dbReference type="EMBL" id="PITK01000357">
    <property type="protein sequence ID" value="TBU13705.1"/>
    <property type="molecule type" value="Genomic_DNA"/>
</dbReference>
<dbReference type="VEuPathDB" id="MicrosporidiaDB:CWI38_0357p0040"/>
<sequence>MFLGCIFGKVFIPPEELALPPSLHLYDPLSCTTENKTYTVDLKVHTQDSVVKAIHSIATSQIDPHETEREAIVAYFGTIIDELNNFLIKYKVQLHLNLDSYNTDEFMGNISVDPSCEKSSPVIERTSSAFSYLKDSFNDNIGVHLFVWGCIYISNMAELETVYSNLRCGRVIGVLWKGAGETRTIIKTAIMDALTGIQHSYLSDNEFDAKFAAELCKYVTQCIGMDKSEIGQLVWGTDLVHYTDPVHNHPPADVLDPYDAVMYH</sequence>
<dbReference type="OrthoDB" id="2187049at2759"/>